<evidence type="ECO:0000313" key="3">
    <source>
        <dbReference type="Proteomes" id="UP001153076"/>
    </source>
</evidence>
<keyword evidence="3" id="KW-1185">Reference proteome</keyword>
<protein>
    <submittedName>
        <fullName evidence="2">Uncharacterized protein</fullName>
    </submittedName>
</protein>
<proteinExistence type="predicted"/>
<reference evidence="2" key="1">
    <citation type="submission" date="2022-04" db="EMBL/GenBank/DDBJ databases">
        <title>Carnegiea gigantea Genome sequencing and assembly v2.</title>
        <authorList>
            <person name="Copetti D."/>
            <person name="Sanderson M.J."/>
            <person name="Burquez A."/>
            <person name="Wojciechowski M.F."/>
        </authorList>
    </citation>
    <scope>NUCLEOTIDE SEQUENCE</scope>
    <source>
        <strain evidence="2">SGP5-SGP5p</strain>
        <tissue evidence="2">Aerial part</tissue>
    </source>
</reference>
<feature type="compositionally biased region" description="Basic and acidic residues" evidence="1">
    <location>
        <begin position="209"/>
        <end position="224"/>
    </location>
</feature>
<name>A0A9Q1GYG5_9CARY</name>
<accession>A0A9Q1GYG5</accession>
<comment type="caution">
    <text evidence="2">The sequence shown here is derived from an EMBL/GenBank/DDBJ whole genome shotgun (WGS) entry which is preliminary data.</text>
</comment>
<evidence type="ECO:0000313" key="2">
    <source>
        <dbReference type="EMBL" id="KAJ8427737.1"/>
    </source>
</evidence>
<gene>
    <name evidence="2" type="ORF">Cgig2_021064</name>
</gene>
<sequence length="292" mass="32768">MTNVLTNKVEWIIILGFNFMTGPIIGRLNIGHSDSLDHICYKPDPGSGVRYLLHVLVHDLVVDQEVHLLPPRAHQLRPHLHSENSTVYGTKKADIRYMSAKLIGVYARKAKVTQYKKSEREEAAIPNDLIKGGGAPKKFTIDLRCREIQANFYSWGARAVPPEIEGMHVDVSLPNLNINVASEGEPKQYDYAGRAPPHKSQLRISPSSRARDVPESSLAEETRPHLDSPLEVELVQIYDPRDPYATALSLGEPLRFSNIAHNGDWHRHGNTPVPLVLAETILCLDRLHHHPN</sequence>
<evidence type="ECO:0000256" key="1">
    <source>
        <dbReference type="SAM" id="MobiDB-lite"/>
    </source>
</evidence>
<feature type="region of interest" description="Disordered" evidence="1">
    <location>
        <begin position="187"/>
        <end position="224"/>
    </location>
</feature>
<dbReference type="Proteomes" id="UP001153076">
    <property type="component" value="Unassembled WGS sequence"/>
</dbReference>
<organism evidence="2 3">
    <name type="scientific">Carnegiea gigantea</name>
    <dbReference type="NCBI Taxonomy" id="171969"/>
    <lineage>
        <taxon>Eukaryota</taxon>
        <taxon>Viridiplantae</taxon>
        <taxon>Streptophyta</taxon>
        <taxon>Embryophyta</taxon>
        <taxon>Tracheophyta</taxon>
        <taxon>Spermatophyta</taxon>
        <taxon>Magnoliopsida</taxon>
        <taxon>eudicotyledons</taxon>
        <taxon>Gunneridae</taxon>
        <taxon>Pentapetalae</taxon>
        <taxon>Caryophyllales</taxon>
        <taxon>Cactineae</taxon>
        <taxon>Cactaceae</taxon>
        <taxon>Cactoideae</taxon>
        <taxon>Echinocereeae</taxon>
        <taxon>Carnegiea</taxon>
    </lineage>
</organism>
<dbReference type="EMBL" id="JAKOGI010001103">
    <property type="protein sequence ID" value="KAJ8427737.1"/>
    <property type="molecule type" value="Genomic_DNA"/>
</dbReference>
<dbReference type="AlphaFoldDB" id="A0A9Q1GYG5"/>